<feature type="region of interest" description="Disordered" evidence="1">
    <location>
        <begin position="93"/>
        <end position="120"/>
    </location>
</feature>
<evidence type="ECO:0000313" key="3">
    <source>
        <dbReference type="EMBL" id="RXN00399.1"/>
    </source>
</evidence>
<dbReference type="InterPro" id="IPR018379">
    <property type="entry name" value="BEN_domain"/>
</dbReference>
<dbReference type="Proteomes" id="UP000289886">
    <property type="component" value="Unassembled WGS sequence"/>
</dbReference>
<dbReference type="EMBL" id="SCEB01000189">
    <property type="protein sequence ID" value="RXN00399.1"/>
    <property type="molecule type" value="Genomic_DNA"/>
</dbReference>
<protein>
    <recommendedName>
        <fullName evidence="2">BEN domain-containing protein</fullName>
    </recommendedName>
</protein>
<gene>
    <name evidence="3" type="ORF">EOD39_9581</name>
</gene>
<comment type="caution">
    <text evidence="3">The sequence shown here is derived from an EMBL/GenBank/DDBJ whole genome shotgun (WGS) entry which is preliminary data.</text>
</comment>
<evidence type="ECO:0000313" key="4">
    <source>
        <dbReference type="Proteomes" id="UP000289886"/>
    </source>
</evidence>
<evidence type="ECO:0000256" key="1">
    <source>
        <dbReference type="SAM" id="MobiDB-lite"/>
    </source>
</evidence>
<name>A0A662YXU7_ACIRT</name>
<feature type="domain" description="BEN" evidence="2">
    <location>
        <begin position="139"/>
        <end position="216"/>
    </location>
</feature>
<dbReference type="PROSITE" id="PS51457">
    <property type="entry name" value="BEN"/>
    <property type="match status" value="1"/>
</dbReference>
<feature type="compositionally biased region" description="Polar residues" evidence="1">
    <location>
        <begin position="94"/>
        <end position="118"/>
    </location>
</feature>
<proteinExistence type="predicted"/>
<dbReference type="GO" id="GO:0003677">
    <property type="term" value="F:DNA binding"/>
    <property type="evidence" value="ECO:0007669"/>
    <property type="project" value="InterPro"/>
</dbReference>
<organism evidence="3 4">
    <name type="scientific">Acipenser ruthenus</name>
    <name type="common">Sterlet sturgeon</name>
    <dbReference type="NCBI Taxonomy" id="7906"/>
    <lineage>
        <taxon>Eukaryota</taxon>
        <taxon>Metazoa</taxon>
        <taxon>Chordata</taxon>
        <taxon>Craniata</taxon>
        <taxon>Vertebrata</taxon>
        <taxon>Euteleostomi</taxon>
        <taxon>Actinopterygii</taxon>
        <taxon>Chondrostei</taxon>
        <taxon>Acipenseriformes</taxon>
        <taxon>Acipenseridae</taxon>
        <taxon>Acipenser</taxon>
    </lineage>
</organism>
<dbReference type="Gene3D" id="1.10.10.2590">
    <property type="entry name" value="BEN domain"/>
    <property type="match status" value="1"/>
</dbReference>
<evidence type="ECO:0000259" key="2">
    <source>
        <dbReference type="PROSITE" id="PS51457"/>
    </source>
</evidence>
<sequence>MYVLVKWKGGNDAGKLSVIPATWVKNFNEKEFKEDGDEDEKHYVAEWRAGKKEPRGGWAVYDCEVLNMSDIPSILLKIDTLLAQQKQRCGGCVSPQSSTSTAGMSTPTTPELVTSQPATPEFSKPCYNSSTAKGEIFSGSGVFMDELSLAMVNKCSSSTSFIRSITLALFDVETLIRSNLRGGASKHKSDDEKREALDPQKLNALYGKTSIFFIIN</sequence>
<dbReference type="AlphaFoldDB" id="A0A662YXU7"/>
<reference evidence="3 4" key="1">
    <citation type="submission" date="2019-01" db="EMBL/GenBank/DDBJ databases">
        <title>Draft Genome and Complete Hox-Cluster Characterization of the Sterlet Sturgeon (Acipenser ruthenus).</title>
        <authorList>
            <person name="Wei Q."/>
        </authorList>
    </citation>
    <scope>NUCLEOTIDE SEQUENCE [LARGE SCALE GENOMIC DNA]</scope>
    <source>
        <strain evidence="3">WHYD16114868_AA</strain>
        <tissue evidence="3">Blood</tissue>
    </source>
</reference>
<keyword evidence="4" id="KW-1185">Reference proteome</keyword>
<accession>A0A662YXU7</accession>